<evidence type="ECO:0000256" key="1">
    <source>
        <dbReference type="SAM" id="MobiDB-lite"/>
    </source>
</evidence>
<evidence type="ECO:0000313" key="3">
    <source>
        <dbReference type="EMBL" id="GJU05435.1"/>
    </source>
</evidence>
<dbReference type="Gene3D" id="3.30.70.270">
    <property type="match status" value="1"/>
</dbReference>
<dbReference type="InterPro" id="IPR036397">
    <property type="entry name" value="RNaseH_sf"/>
</dbReference>
<reference evidence="3" key="2">
    <citation type="submission" date="2022-01" db="EMBL/GenBank/DDBJ databases">
        <authorList>
            <person name="Yamashiro T."/>
            <person name="Shiraishi A."/>
            <person name="Satake H."/>
            <person name="Nakayama K."/>
        </authorList>
    </citation>
    <scope>NUCLEOTIDE SEQUENCE</scope>
</reference>
<dbReference type="Gene3D" id="3.30.420.10">
    <property type="entry name" value="Ribonuclease H-like superfamily/Ribonuclease H"/>
    <property type="match status" value="1"/>
</dbReference>
<feature type="region of interest" description="Disordered" evidence="1">
    <location>
        <begin position="1"/>
        <end position="27"/>
    </location>
</feature>
<proteinExistence type="predicted"/>
<accession>A0ABQ5J0G0</accession>
<comment type="caution">
    <text evidence="3">The sequence shown here is derived from an EMBL/GenBank/DDBJ whole genome shotgun (WGS) entry which is preliminary data.</text>
</comment>
<protein>
    <submittedName>
        <fullName evidence="3">Reverse transcriptase domain-containing protein</fullName>
    </submittedName>
</protein>
<evidence type="ECO:0000259" key="2">
    <source>
        <dbReference type="Pfam" id="PF13456"/>
    </source>
</evidence>
<dbReference type="CDD" id="cd09279">
    <property type="entry name" value="RNase_HI_like"/>
    <property type="match status" value="1"/>
</dbReference>
<dbReference type="PANTHER" id="PTHR48475:SF2">
    <property type="entry name" value="RIBONUCLEASE H"/>
    <property type="match status" value="1"/>
</dbReference>
<dbReference type="EMBL" id="BQNB010021347">
    <property type="protein sequence ID" value="GJU05435.1"/>
    <property type="molecule type" value="Genomic_DNA"/>
</dbReference>
<dbReference type="PANTHER" id="PTHR48475">
    <property type="entry name" value="RIBONUCLEASE H"/>
    <property type="match status" value="1"/>
</dbReference>
<sequence length="461" mass="52683">MAEHRLNVREGCSPVRQKKRGQAANRNQAIQEEVEKLVEAGIMKEVHCHDWLSNPVMVKKHDDSWRMCVDFKDLNKACPKDGYPLPEIDWKVESLYPLGCGRGVKEGMFLGYKVNSKGLKVVPYKVELCLSLPSKKKCLKDVQKLNEKLASLNRFLAKSAEKSLPFFKTLKKCTKKSDFHWTVKAEEAFKQMKQLIAELPMLMAPMEKEELIVYLAATKETAHPIIVITDQPIQQILSRPEVAGRLQKWSIELGEYAIHYRPRVSVKGQILADFIVERPKEDSPDTLMEEKEELPKPWILFKEVSSCYGWYHGAGARLILTNPEGIEFTYALRFRFDATNNKAEYEALIDGLRIAEQMGVKNLQANVDSRLVANQVNGTYVAKEVDMIRYLEKVKALTGGFKAFTIKQIPRSENKKADALSKIAFTSFAYLKEEGDTWMTPNYKYLPEETLPADMKKARAI</sequence>
<dbReference type="InterPro" id="IPR043128">
    <property type="entry name" value="Rev_trsase/Diguanyl_cyclase"/>
</dbReference>
<dbReference type="InterPro" id="IPR002156">
    <property type="entry name" value="RNaseH_domain"/>
</dbReference>
<dbReference type="SUPFAM" id="SSF56672">
    <property type="entry name" value="DNA/RNA polymerases"/>
    <property type="match status" value="1"/>
</dbReference>
<feature type="domain" description="RNase H type-1" evidence="2">
    <location>
        <begin position="314"/>
        <end position="422"/>
    </location>
</feature>
<dbReference type="Pfam" id="PF13456">
    <property type="entry name" value="RVT_3"/>
    <property type="match status" value="1"/>
</dbReference>
<dbReference type="InterPro" id="IPR012337">
    <property type="entry name" value="RNaseH-like_sf"/>
</dbReference>
<dbReference type="GO" id="GO:0003964">
    <property type="term" value="F:RNA-directed DNA polymerase activity"/>
    <property type="evidence" value="ECO:0007669"/>
    <property type="project" value="UniProtKB-KW"/>
</dbReference>
<reference evidence="3" key="1">
    <citation type="journal article" date="2022" name="Int. J. Mol. Sci.">
        <title>Draft Genome of Tanacetum Coccineum: Genomic Comparison of Closely Related Tanacetum-Family Plants.</title>
        <authorList>
            <person name="Yamashiro T."/>
            <person name="Shiraishi A."/>
            <person name="Nakayama K."/>
            <person name="Satake H."/>
        </authorList>
    </citation>
    <scope>NUCLEOTIDE SEQUENCE</scope>
</reference>
<dbReference type="InterPro" id="IPR043502">
    <property type="entry name" value="DNA/RNA_pol_sf"/>
</dbReference>
<keyword evidence="3" id="KW-0808">Transferase</keyword>
<keyword evidence="3" id="KW-0548">Nucleotidyltransferase</keyword>
<organism evidence="3 4">
    <name type="scientific">Tanacetum coccineum</name>
    <dbReference type="NCBI Taxonomy" id="301880"/>
    <lineage>
        <taxon>Eukaryota</taxon>
        <taxon>Viridiplantae</taxon>
        <taxon>Streptophyta</taxon>
        <taxon>Embryophyta</taxon>
        <taxon>Tracheophyta</taxon>
        <taxon>Spermatophyta</taxon>
        <taxon>Magnoliopsida</taxon>
        <taxon>eudicotyledons</taxon>
        <taxon>Gunneridae</taxon>
        <taxon>Pentapetalae</taxon>
        <taxon>asterids</taxon>
        <taxon>campanulids</taxon>
        <taxon>Asterales</taxon>
        <taxon>Asteraceae</taxon>
        <taxon>Asteroideae</taxon>
        <taxon>Anthemideae</taxon>
        <taxon>Anthemidinae</taxon>
        <taxon>Tanacetum</taxon>
    </lineage>
</organism>
<keyword evidence="4" id="KW-1185">Reference proteome</keyword>
<keyword evidence="3" id="KW-0695">RNA-directed DNA polymerase</keyword>
<dbReference type="Proteomes" id="UP001151760">
    <property type="component" value="Unassembled WGS sequence"/>
</dbReference>
<dbReference type="Gene3D" id="3.10.10.10">
    <property type="entry name" value="HIV Type 1 Reverse Transcriptase, subunit A, domain 1"/>
    <property type="match status" value="1"/>
</dbReference>
<evidence type="ECO:0000313" key="4">
    <source>
        <dbReference type="Proteomes" id="UP001151760"/>
    </source>
</evidence>
<gene>
    <name evidence="3" type="ORF">Tco_1121865</name>
</gene>
<dbReference type="SUPFAM" id="SSF53098">
    <property type="entry name" value="Ribonuclease H-like"/>
    <property type="match status" value="1"/>
</dbReference>
<name>A0ABQ5J0G0_9ASTR</name>